<feature type="transmembrane region" description="Helical" evidence="8">
    <location>
        <begin position="359"/>
        <end position="385"/>
    </location>
</feature>
<accession>A0A923KX92</accession>
<feature type="transmembrane region" description="Helical" evidence="8">
    <location>
        <begin position="77"/>
        <end position="93"/>
    </location>
</feature>
<keyword evidence="7" id="KW-0012">Acyltransferase</keyword>
<proteinExistence type="inferred from homology"/>
<feature type="transmembrane region" description="Helical" evidence="8">
    <location>
        <begin position="227"/>
        <end position="246"/>
    </location>
</feature>
<dbReference type="GO" id="GO:0005886">
    <property type="term" value="C:plasma membrane"/>
    <property type="evidence" value="ECO:0007669"/>
    <property type="project" value="UniProtKB-SubCell"/>
</dbReference>
<dbReference type="PIRSF" id="PIRSF016636">
    <property type="entry name" value="AlgI_DltB"/>
    <property type="match status" value="1"/>
</dbReference>
<dbReference type="RefSeq" id="WP_186886604.1">
    <property type="nucleotide sequence ID" value="NZ_JACONZ010000001.1"/>
</dbReference>
<feature type="transmembrane region" description="Helical" evidence="8">
    <location>
        <begin position="147"/>
        <end position="168"/>
    </location>
</feature>
<protein>
    <submittedName>
        <fullName evidence="9">MBOAT family protein</fullName>
    </submittedName>
</protein>
<evidence type="ECO:0000256" key="3">
    <source>
        <dbReference type="ARBA" id="ARBA00022475"/>
    </source>
</evidence>
<dbReference type="InterPro" id="IPR024194">
    <property type="entry name" value="Ac/AlaTfrase_AlgI/DltB"/>
</dbReference>
<evidence type="ECO:0000256" key="5">
    <source>
        <dbReference type="ARBA" id="ARBA00022989"/>
    </source>
</evidence>
<keyword evidence="4 8" id="KW-0812">Transmembrane</keyword>
<sequence>MVFSSLLFIFRFLPIALAVYYLAPPRLKNLALFLISLFFYSWGEVRYFPVMAACILGNYLLALWLGRLQDRRRARRAVLVLVVVFNIGMLFFFKYSDFFISNLNALLGTSIPLLRLTLPLGISFYTFQTMSYTLDVYKGTVQPERNIIDLGAYVVMFPQLIAGPIVLYKDVAAQLKVKKGRYTLAGINEGIGLFILGLGKKVLLANNIGALWEDIKLLGYSSVSTPLAWLGLVAFTLQIYFDFSGYSTMAIGLGKMLGFNFPENFNLPYISRSITEFWRRWHMTLSGWFREYVYIPLGGNRRGLPRQIFNLFVVWTLTGFWHGANWNFLLWGFYYFVLLAVEKLFLYDKLQRGRVWPHLYALFFIVVGWGLFAVDSGMGDIAAFFSRLFWPQGGVSALYFARNYGVALLVGMLCSTPWPRRFYAWACKKSELLRILMLAAVLLVSVAYLVDSTYNPFIYFRF</sequence>
<dbReference type="InterPro" id="IPR004299">
    <property type="entry name" value="MBOAT_fam"/>
</dbReference>
<feature type="transmembrane region" description="Helical" evidence="8">
    <location>
        <begin position="105"/>
        <end position="127"/>
    </location>
</feature>
<dbReference type="InterPro" id="IPR051085">
    <property type="entry name" value="MB_O-acyltransferase"/>
</dbReference>
<evidence type="ECO:0000256" key="7">
    <source>
        <dbReference type="PIRNR" id="PIRNR016636"/>
    </source>
</evidence>
<dbReference type="GO" id="GO:0042121">
    <property type="term" value="P:alginic acid biosynthetic process"/>
    <property type="evidence" value="ECO:0007669"/>
    <property type="project" value="InterPro"/>
</dbReference>
<evidence type="ECO:0000313" key="9">
    <source>
        <dbReference type="EMBL" id="MBC5580239.1"/>
    </source>
</evidence>
<comment type="caution">
    <text evidence="9">The sequence shown here is derived from an EMBL/GenBank/DDBJ whole genome shotgun (WGS) entry which is preliminary data.</text>
</comment>
<gene>
    <name evidence="9" type="ORF">H8S23_01830</name>
</gene>
<evidence type="ECO:0000256" key="2">
    <source>
        <dbReference type="ARBA" id="ARBA00010323"/>
    </source>
</evidence>
<keyword evidence="5 8" id="KW-1133">Transmembrane helix</keyword>
<evidence type="ECO:0000313" key="10">
    <source>
        <dbReference type="Proteomes" id="UP000659630"/>
    </source>
</evidence>
<dbReference type="PANTHER" id="PTHR13285:SF18">
    <property type="entry name" value="PROTEIN-CYSTEINE N-PALMITOYLTRANSFERASE RASP"/>
    <property type="match status" value="1"/>
</dbReference>
<feature type="transmembrane region" description="Helical" evidence="8">
    <location>
        <begin position="47"/>
        <end position="65"/>
    </location>
</feature>
<evidence type="ECO:0000256" key="6">
    <source>
        <dbReference type="ARBA" id="ARBA00023136"/>
    </source>
</evidence>
<evidence type="ECO:0000256" key="1">
    <source>
        <dbReference type="ARBA" id="ARBA00004651"/>
    </source>
</evidence>
<dbReference type="AlphaFoldDB" id="A0A923KX92"/>
<keyword evidence="6 7" id="KW-0472">Membrane</keyword>
<dbReference type="Proteomes" id="UP000659630">
    <property type="component" value="Unassembled WGS sequence"/>
</dbReference>
<feature type="transmembrane region" description="Helical" evidence="8">
    <location>
        <begin position="330"/>
        <end position="347"/>
    </location>
</feature>
<comment type="subcellular location">
    <subcellularLocation>
        <location evidence="1">Cell membrane</location>
        <topology evidence="1">Multi-pass membrane protein</topology>
    </subcellularLocation>
</comment>
<dbReference type="PIRSF" id="PIRSF500217">
    <property type="entry name" value="AlgI"/>
    <property type="match status" value="1"/>
</dbReference>
<comment type="similarity">
    <text evidence="2 7">Belongs to the membrane-bound acyltransferase family.</text>
</comment>
<keyword evidence="3 7" id="KW-1003">Cell membrane</keyword>
<dbReference type="PANTHER" id="PTHR13285">
    <property type="entry name" value="ACYLTRANSFERASE"/>
    <property type="match status" value="1"/>
</dbReference>
<feature type="transmembrane region" description="Helical" evidence="8">
    <location>
        <begin position="397"/>
        <end position="419"/>
    </location>
</feature>
<dbReference type="EMBL" id="JACONZ010000001">
    <property type="protein sequence ID" value="MBC5580239.1"/>
    <property type="molecule type" value="Genomic_DNA"/>
</dbReference>
<dbReference type="Pfam" id="PF03062">
    <property type="entry name" value="MBOAT"/>
    <property type="match status" value="1"/>
</dbReference>
<name>A0A923KX92_9FIRM</name>
<dbReference type="GO" id="GO:0016746">
    <property type="term" value="F:acyltransferase activity"/>
    <property type="evidence" value="ECO:0007669"/>
    <property type="project" value="UniProtKB-KW"/>
</dbReference>
<evidence type="ECO:0000256" key="4">
    <source>
        <dbReference type="ARBA" id="ARBA00022692"/>
    </source>
</evidence>
<organism evidence="9 10">
    <name type="scientific">Anaerofilum hominis</name>
    <dbReference type="NCBI Taxonomy" id="2763016"/>
    <lineage>
        <taxon>Bacteria</taxon>
        <taxon>Bacillati</taxon>
        <taxon>Bacillota</taxon>
        <taxon>Clostridia</taxon>
        <taxon>Eubacteriales</taxon>
        <taxon>Oscillospiraceae</taxon>
        <taxon>Anaerofilum</taxon>
    </lineage>
</organism>
<feature type="transmembrane region" description="Helical" evidence="8">
    <location>
        <begin position="431"/>
        <end position="450"/>
    </location>
</feature>
<reference evidence="9" key="1">
    <citation type="submission" date="2020-08" db="EMBL/GenBank/DDBJ databases">
        <title>Genome public.</title>
        <authorList>
            <person name="Liu C."/>
            <person name="Sun Q."/>
        </authorList>
    </citation>
    <scope>NUCLEOTIDE SEQUENCE</scope>
    <source>
        <strain evidence="9">BX8</strain>
    </source>
</reference>
<keyword evidence="10" id="KW-1185">Reference proteome</keyword>
<evidence type="ECO:0000256" key="8">
    <source>
        <dbReference type="SAM" id="Phobius"/>
    </source>
</evidence>
<dbReference type="InterPro" id="IPR028362">
    <property type="entry name" value="AlgI"/>
</dbReference>
<keyword evidence="7" id="KW-0808">Transferase</keyword>